<dbReference type="PROSITE" id="PS50238">
    <property type="entry name" value="RHOGAP"/>
    <property type="match status" value="1"/>
</dbReference>
<dbReference type="SMART" id="SM00324">
    <property type="entry name" value="RhoGAP"/>
    <property type="match status" value="1"/>
</dbReference>
<gene>
    <name evidence="4" type="ORF">M0811_01385</name>
</gene>
<proteinExistence type="predicted"/>
<keyword evidence="5" id="KW-1185">Reference proteome</keyword>
<organism evidence="4 5">
    <name type="scientific">Anaeramoeba ignava</name>
    <name type="common">Anaerobic marine amoeba</name>
    <dbReference type="NCBI Taxonomy" id="1746090"/>
    <lineage>
        <taxon>Eukaryota</taxon>
        <taxon>Metamonada</taxon>
        <taxon>Anaeramoebidae</taxon>
        <taxon>Anaeramoeba</taxon>
    </lineage>
</organism>
<feature type="domain" description="Rho-GAP" evidence="3">
    <location>
        <begin position="10"/>
        <end position="190"/>
    </location>
</feature>
<dbReference type="PANTHER" id="PTHR15228:SF25">
    <property type="entry name" value="F-BAR DOMAIN-CONTAINING PROTEIN"/>
    <property type="match status" value="1"/>
</dbReference>
<dbReference type="InterPro" id="IPR008936">
    <property type="entry name" value="Rho_GTPase_activation_prot"/>
</dbReference>
<evidence type="ECO:0000256" key="2">
    <source>
        <dbReference type="SAM" id="MobiDB-lite"/>
    </source>
</evidence>
<dbReference type="CDD" id="cd00159">
    <property type="entry name" value="RhoGAP"/>
    <property type="match status" value="1"/>
</dbReference>
<dbReference type="Proteomes" id="UP001149090">
    <property type="component" value="Unassembled WGS sequence"/>
</dbReference>
<reference evidence="4" key="1">
    <citation type="submission" date="2022-10" db="EMBL/GenBank/DDBJ databases">
        <title>Novel sulphate-reducing endosymbionts in the free-living metamonad Anaeramoeba.</title>
        <authorList>
            <person name="Jerlstrom-Hultqvist J."/>
            <person name="Cepicka I."/>
            <person name="Gallot-Lavallee L."/>
            <person name="Salas-Leiva D."/>
            <person name="Curtis B.A."/>
            <person name="Zahonova K."/>
            <person name="Pipaliya S."/>
            <person name="Dacks J."/>
            <person name="Roger A.J."/>
        </authorList>
    </citation>
    <scope>NUCLEOTIDE SEQUENCE</scope>
    <source>
        <strain evidence="4">BMAN</strain>
    </source>
</reference>
<evidence type="ECO:0000256" key="1">
    <source>
        <dbReference type="ARBA" id="ARBA00022468"/>
    </source>
</evidence>
<name>A0A9Q0R9X0_ANAIG</name>
<dbReference type="SUPFAM" id="SSF48350">
    <property type="entry name" value="GTPase activation domain, GAP"/>
    <property type="match status" value="1"/>
</dbReference>
<dbReference type="EMBL" id="JAPDFW010000081">
    <property type="protein sequence ID" value="KAJ5072371.1"/>
    <property type="molecule type" value="Genomic_DNA"/>
</dbReference>
<dbReference type="InterPro" id="IPR051025">
    <property type="entry name" value="RhoGAP"/>
</dbReference>
<dbReference type="GO" id="GO:0005096">
    <property type="term" value="F:GTPase activator activity"/>
    <property type="evidence" value="ECO:0007669"/>
    <property type="project" value="UniProtKB-KW"/>
</dbReference>
<sequence length="267" mass="30724">MFSKFRKKKQEIDEAAIPSVVLITTAFLREKGFSIEYIFRIPGRVSDVEELLQKLSKNEEVDLSSYNIHIIASVLKSFLRNYDPPLIVYKLYKPFLKIQKKGSDKKNDQLVKLLLLLPDEHQLVLKHVFEFLAYIAQHSDKNLMTASNLATVFGPNILRLKKSNPKRDAKDFDLIRGLVQYIIENNKEIFSGLEKFRHEIKSKQKSKFKANRNLSTSDAAEIKTGRLTKSQSLNPPHSGILQPDFSEKDKEVLFKNRKLSSDGDDDV</sequence>
<protein>
    <submittedName>
        <fullName evidence="4">Rho gtpase-activating protein 68f</fullName>
    </submittedName>
</protein>
<evidence type="ECO:0000259" key="3">
    <source>
        <dbReference type="PROSITE" id="PS50238"/>
    </source>
</evidence>
<dbReference type="PANTHER" id="PTHR15228">
    <property type="entry name" value="SPERMATHECAL PHYSIOLOGY VARIANT"/>
    <property type="match status" value="1"/>
</dbReference>
<evidence type="ECO:0000313" key="5">
    <source>
        <dbReference type="Proteomes" id="UP001149090"/>
    </source>
</evidence>
<comment type="caution">
    <text evidence="4">The sequence shown here is derived from an EMBL/GenBank/DDBJ whole genome shotgun (WGS) entry which is preliminary data.</text>
</comment>
<dbReference type="OrthoDB" id="19923at2759"/>
<dbReference type="OMA" id="HVELTHY"/>
<accession>A0A9Q0R9X0</accession>
<dbReference type="InterPro" id="IPR000198">
    <property type="entry name" value="RhoGAP_dom"/>
</dbReference>
<dbReference type="Gene3D" id="1.10.555.10">
    <property type="entry name" value="Rho GTPase activation protein"/>
    <property type="match status" value="1"/>
</dbReference>
<dbReference type="Pfam" id="PF00620">
    <property type="entry name" value="RhoGAP"/>
    <property type="match status" value="1"/>
</dbReference>
<dbReference type="AlphaFoldDB" id="A0A9Q0R9X0"/>
<feature type="region of interest" description="Disordered" evidence="2">
    <location>
        <begin position="219"/>
        <end position="248"/>
    </location>
</feature>
<evidence type="ECO:0000313" key="4">
    <source>
        <dbReference type="EMBL" id="KAJ5072371.1"/>
    </source>
</evidence>
<dbReference type="GO" id="GO:0007165">
    <property type="term" value="P:signal transduction"/>
    <property type="evidence" value="ECO:0007669"/>
    <property type="project" value="InterPro"/>
</dbReference>
<keyword evidence="1" id="KW-0343">GTPase activation</keyword>